<comment type="caution">
    <text evidence="4">The sequence shown here is derived from an EMBL/GenBank/DDBJ whole genome shotgun (WGS) entry which is preliminary data.</text>
</comment>
<evidence type="ECO:0000313" key="5">
    <source>
        <dbReference type="Proteomes" id="UP001629113"/>
    </source>
</evidence>
<sequence>MATSRATGPGTPKTPSSRFTSEKSSNDVVNEQLDRIYESLREWGINLRAINPSDSPRKLQSQLKNENDEYAQNCSKWLRFLCWKTDPFSVLTSFVQEAEVKYNNWVRKPQADIDTIPKATRQNPKPMNQKLRNEMLTLLHHMLNEEVLKIQGSPLRKQVPVFGQYKSFSGVDTSKFPSGLDHSKTFSGIDVSRSFSAFDSVNPAKNTDPTKSFTHDSSTSFNQHERHSSVSTEIDDEPVPFKISPKSTGPKRINNQVDDRNFKMPRLPDATLRRRNSSQIDPEVATPSRPISRVQNHEPRSAATSFVSHDSSIFSRAPSFTGATAAPHYVTQSTQTTVEDDDVERFMNSMAADHEKPTKEAKTQSSDYWGSSFEPADLEGYRDSQIEAQWVEAESREAVDPKFEGLSNKEKLQARLKGIFPETPQCLHNLPLCVNYEITRVFLHAAVPLKEFSLPDAVNLQDYDVLWTYLKSLPALKDKPFPEKCRYEVWKCALEDFRQGFDGVVLSGSLRFNASLKRGPLFSFQLAPLKMELSHRLGRRWGNDRFWELDMPNLTGSSRDRMPPLLQQLGKEGREILLQWLIDEPHHLFSRAWQPFHVKPKDGKARKIEVTEAQADEGTTAHRVYLFAIKGRGIPATGEAGELSIFNLLDRIRLIRKNEDQPFLKLFSRTSLALSRTFESVLLQRDQILERNDIKCNGEVMTDGAGRLSPTLALKITQKLGLTHLPSGFQGRIGEAKGFWSVDCHDQSNKEWIEIYPSQMKWKRGQKPEPRSNDPCHRTFEVLKTSGPLKPADLNVQLLPILVDRAISKPEMEMAIAKLLEDGLDKEMSDQHAAMHDPLLFRKWVREKYPNLSERLNTGMVPFKAAVPNRSEERLNMLLDAGFQPNGLPYFRELAWAAYKTQCDILKKKMNITVGKSAYIYMVPDFSGCLEPDEIFLDFSTFSDGSSYSTPLLNEVDVLVARSPAHYTSDIQRVKAVFKKELIGLKDIIIFPTKGNPSLAAKLSGGDYDGDLAWVCWEPQIVQNFENAEMPKVPNLVKDGLMAKDSTTYEALTEGLSTKAATSTFLKNSFEFNMQKSMLGLCTNYKDEVCYKLGTVNSEEAVLLSTLLSNLVDQAKQGYLFTEEDWSKLKKHINVSTVTPAYKRGELNAKSKHIIDRLSIVAHDKIDSTLTEFHKSLGTPNEFDKDLVSYYEWIKKKAKTELEWNEILKNLDIEICKVKDMWLQALKLDGKAEEKPSFGPIVQKCYEAFKSIRPSGDTLLTQTLLQEWAPDSEFSPWELLRASTSFARYRKGNFTWWMAGKQLAFIKTLRTGGMSSFVTPQMYAGLRPDSTFIKLYTSAGHDGVAMAAKDSREIMGDGLDDE</sequence>
<keyword evidence="1" id="KW-0694">RNA-binding</keyword>
<feature type="compositionally biased region" description="Polar residues" evidence="2">
    <location>
        <begin position="199"/>
        <end position="222"/>
    </location>
</feature>
<protein>
    <recommendedName>
        <fullName evidence="1">RNA-dependent RNA polymerase</fullName>
        <ecNumber evidence="1">2.7.7.48</ecNumber>
    </recommendedName>
</protein>
<dbReference type="EC" id="2.7.7.48" evidence="1"/>
<keyword evidence="5" id="KW-1185">Reference proteome</keyword>
<evidence type="ECO:0000256" key="1">
    <source>
        <dbReference type="RuleBase" id="RU363098"/>
    </source>
</evidence>
<dbReference type="GO" id="GO:0003968">
    <property type="term" value="F:RNA-directed RNA polymerase activity"/>
    <property type="evidence" value="ECO:0007669"/>
    <property type="project" value="UniProtKB-KW"/>
</dbReference>
<dbReference type="InterPro" id="IPR007855">
    <property type="entry name" value="RDRP"/>
</dbReference>
<dbReference type="EMBL" id="JBFCZG010000011">
    <property type="protein sequence ID" value="KAL3417199.1"/>
    <property type="molecule type" value="Genomic_DNA"/>
</dbReference>
<comment type="similarity">
    <text evidence="1">Belongs to the RdRP family.</text>
</comment>
<feature type="region of interest" description="Disordered" evidence="2">
    <location>
        <begin position="199"/>
        <end position="308"/>
    </location>
</feature>
<gene>
    <name evidence="4" type="ORF">PVAG01_11199</name>
</gene>
<dbReference type="Pfam" id="PF05183">
    <property type="entry name" value="RdRP"/>
    <property type="match status" value="1"/>
</dbReference>
<dbReference type="Proteomes" id="UP001629113">
    <property type="component" value="Unassembled WGS sequence"/>
</dbReference>
<keyword evidence="1" id="KW-0808">Transferase</keyword>
<evidence type="ECO:0000313" key="4">
    <source>
        <dbReference type="EMBL" id="KAL3417199.1"/>
    </source>
</evidence>
<name>A0ABR4P1L7_9HELO</name>
<reference evidence="4 5" key="1">
    <citation type="submission" date="2024-06" db="EMBL/GenBank/DDBJ databases">
        <title>Complete genome of Phlyctema vagabunda strain 19-DSS-EL-015.</title>
        <authorList>
            <person name="Fiorenzani C."/>
        </authorList>
    </citation>
    <scope>NUCLEOTIDE SEQUENCE [LARGE SCALE GENOMIC DNA]</scope>
    <source>
        <strain evidence="4 5">19-DSS-EL-015</strain>
    </source>
</reference>
<keyword evidence="1" id="KW-0548">Nucleotidyltransferase</keyword>
<dbReference type="Gene3D" id="1.10.8.790">
    <property type="entry name" value="RNA-dependent RNA polymerase, slab domain, helical subdomain-like"/>
    <property type="match status" value="1"/>
</dbReference>
<comment type="catalytic activity">
    <reaction evidence="1">
        <text>RNA(n) + a ribonucleoside 5'-triphosphate = RNA(n+1) + diphosphate</text>
        <dbReference type="Rhea" id="RHEA:21248"/>
        <dbReference type="Rhea" id="RHEA-COMP:14527"/>
        <dbReference type="Rhea" id="RHEA-COMP:17342"/>
        <dbReference type="ChEBI" id="CHEBI:33019"/>
        <dbReference type="ChEBI" id="CHEBI:61557"/>
        <dbReference type="ChEBI" id="CHEBI:140395"/>
        <dbReference type="EC" id="2.7.7.48"/>
    </reaction>
</comment>
<evidence type="ECO:0000259" key="3">
    <source>
        <dbReference type="Pfam" id="PF05183"/>
    </source>
</evidence>
<feature type="domain" description="RDRP core" evidence="3">
    <location>
        <begin position="525"/>
        <end position="1158"/>
    </location>
</feature>
<accession>A0ABR4P1L7</accession>
<dbReference type="PANTHER" id="PTHR23079">
    <property type="entry name" value="RNA-DEPENDENT RNA POLYMERASE"/>
    <property type="match status" value="1"/>
</dbReference>
<dbReference type="InterPro" id="IPR057596">
    <property type="entry name" value="RDRP_core"/>
</dbReference>
<organism evidence="4 5">
    <name type="scientific">Phlyctema vagabunda</name>
    <dbReference type="NCBI Taxonomy" id="108571"/>
    <lineage>
        <taxon>Eukaryota</taxon>
        <taxon>Fungi</taxon>
        <taxon>Dikarya</taxon>
        <taxon>Ascomycota</taxon>
        <taxon>Pezizomycotina</taxon>
        <taxon>Leotiomycetes</taxon>
        <taxon>Helotiales</taxon>
        <taxon>Dermateaceae</taxon>
        <taxon>Phlyctema</taxon>
    </lineage>
</organism>
<keyword evidence="1 4" id="KW-0696">RNA-directed RNA polymerase</keyword>
<feature type="region of interest" description="Disordered" evidence="2">
    <location>
        <begin position="1"/>
        <end position="27"/>
    </location>
</feature>
<dbReference type="PANTHER" id="PTHR23079:SF14">
    <property type="entry name" value="RNA-DEPENDENT RNA POLYMERASE"/>
    <property type="match status" value="1"/>
</dbReference>
<proteinExistence type="inferred from homology"/>
<evidence type="ECO:0000256" key="2">
    <source>
        <dbReference type="SAM" id="MobiDB-lite"/>
    </source>
</evidence>